<dbReference type="InParanoid" id="A0EDV2"/>
<sequence>MDYIYLVLNLLLYHSILDIQIILMEEALIVKILDGSRFGLVQMRLQINILILFIFSKLFHKRSKCYQEDSKILDQFVYSAFISNIGMMLYVSCWMAQYCYQAKSYNIADLTGMDHYQTWVIMNIAGASCLLLGLLISLAKIAIDQAALGYGSLGISLIGWILITIGMGIGSDTAQFKDTSLDYNIPVSNWFAMTGICFQISFNGYEHSIQEDDSTGQTNKQVEI</sequence>
<dbReference type="OMA" id="MRLQINI"/>
<dbReference type="GeneID" id="5046651"/>
<protein>
    <recommendedName>
        <fullName evidence="4">Transmembrane protein</fullName>
    </recommendedName>
</protein>
<feature type="transmembrane region" description="Helical" evidence="1">
    <location>
        <begin position="148"/>
        <end position="169"/>
    </location>
</feature>
<dbReference type="AlphaFoldDB" id="A0EDV2"/>
<dbReference type="Proteomes" id="UP000000600">
    <property type="component" value="Unassembled WGS sequence"/>
</dbReference>
<dbReference type="HOGENOM" id="CLU_1237120_0_0_1"/>
<gene>
    <name evidence="2" type="ORF">GSPATT00025813001</name>
</gene>
<organism evidence="2 3">
    <name type="scientific">Paramecium tetraurelia</name>
    <dbReference type="NCBI Taxonomy" id="5888"/>
    <lineage>
        <taxon>Eukaryota</taxon>
        <taxon>Sar</taxon>
        <taxon>Alveolata</taxon>
        <taxon>Ciliophora</taxon>
        <taxon>Intramacronucleata</taxon>
        <taxon>Oligohymenophorea</taxon>
        <taxon>Peniculida</taxon>
        <taxon>Parameciidae</taxon>
        <taxon>Paramecium</taxon>
    </lineage>
</organism>
<name>A0EDV2_PARTE</name>
<reference evidence="2 3" key="1">
    <citation type="journal article" date="2006" name="Nature">
        <title>Global trends of whole-genome duplications revealed by the ciliate Paramecium tetraurelia.</title>
        <authorList>
            <consortium name="Genoscope"/>
            <person name="Aury J.-M."/>
            <person name="Jaillon O."/>
            <person name="Duret L."/>
            <person name="Noel B."/>
            <person name="Jubin C."/>
            <person name="Porcel B.M."/>
            <person name="Segurens B."/>
            <person name="Daubin V."/>
            <person name="Anthouard V."/>
            <person name="Aiach N."/>
            <person name="Arnaiz O."/>
            <person name="Billaut A."/>
            <person name="Beisson J."/>
            <person name="Blanc I."/>
            <person name="Bouhouche K."/>
            <person name="Camara F."/>
            <person name="Duharcourt S."/>
            <person name="Guigo R."/>
            <person name="Gogendeau D."/>
            <person name="Katinka M."/>
            <person name="Keller A.-M."/>
            <person name="Kissmehl R."/>
            <person name="Klotz C."/>
            <person name="Koll F."/>
            <person name="Le Moue A."/>
            <person name="Lepere C."/>
            <person name="Malinsky S."/>
            <person name="Nowacki M."/>
            <person name="Nowak J.K."/>
            <person name="Plattner H."/>
            <person name="Poulain J."/>
            <person name="Ruiz F."/>
            <person name="Serrano V."/>
            <person name="Zagulski M."/>
            <person name="Dessen P."/>
            <person name="Betermier M."/>
            <person name="Weissenbach J."/>
            <person name="Scarpelli C."/>
            <person name="Schachter V."/>
            <person name="Sperling L."/>
            <person name="Meyer E."/>
            <person name="Cohen J."/>
            <person name="Wincker P."/>
        </authorList>
    </citation>
    <scope>NUCLEOTIDE SEQUENCE [LARGE SCALE GENOMIC DNA]</scope>
    <source>
        <strain evidence="2 3">Stock d4-2</strain>
    </source>
</reference>
<dbReference type="OrthoDB" id="309253at2759"/>
<dbReference type="EMBL" id="CT868672">
    <property type="protein sequence ID" value="CAK93469.1"/>
    <property type="molecule type" value="Genomic_DNA"/>
</dbReference>
<proteinExistence type="predicted"/>
<feature type="transmembrane region" description="Helical" evidence="1">
    <location>
        <begin position="117"/>
        <end position="136"/>
    </location>
</feature>
<evidence type="ECO:0000313" key="2">
    <source>
        <dbReference type="EMBL" id="CAK93469.1"/>
    </source>
</evidence>
<evidence type="ECO:0000313" key="3">
    <source>
        <dbReference type="Proteomes" id="UP000000600"/>
    </source>
</evidence>
<evidence type="ECO:0000256" key="1">
    <source>
        <dbReference type="SAM" id="Phobius"/>
    </source>
</evidence>
<feature type="transmembrane region" description="Helical" evidence="1">
    <location>
        <begin position="5"/>
        <end position="23"/>
    </location>
</feature>
<keyword evidence="1" id="KW-1133">Transmembrane helix</keyword>
<dbReference type="RefSeq" id="XP_001460866.1">
    <property type="nucleotide sequence ID" value="XM_001460829.2"/>
</dbReference>
<keyword evidence="3" id="KW-1185">Reference proteome</keyword>
<keyword evidence="1" id="KW-0812">Transmembrane</keyword>
<feature type="transmembrane region" description="Helical" evidence="1">
    <location>
        <begin position="35"/>
        <end position="55"/>
    </location>
</feature>
<accession>A0EDV2</accession>
<evidence type="ECO:0008006" key="4">
    <source>
        <dbReference type="Google" id="ProtNLM"/>
    </source>
</evidence>
<dbReference type="KEGG" id="ptm:GSPATT00025813001"/>
<keyword evidence="1" id="KW-0472">Membrane</keyword>
<feature type="transmembrane region" description="Helical" evidence="1">
    <location>
        <begin position="76"/>
        <end position="97"/>
    </location>
</feature>